<dbReference type="InterPro" id="IPR029044">
    <property type="entry name" value="Nucleotide-diphossugar_trans"/>
</dbReference>
<dbReference type="Proteomes" id="UP000582231">
    <property type="component" value="Unassembled WGS sequence"/>
</dbReference>
<name>A0A852RW77_9ACTN</name>
<evidence type="ECO:0000313" key="3">
    <source>
        <dbReference type="Proteomes" id="UP000582231"/>
    </source>
</evidence>
<dbReference type="AlphaFoldDB" id="A0A852RW77"/>
<dbReference type="EMBL" id="JACCBF010000001">
    <property type="protein sequence ID" value="NYD30812.1"/>
    <property type="molecule type" value="Genomic_DNA"/>
</dbReference>
<dbReference type="RefSeq" id="WP_179727012.1">
    <property type="nucleotide sequence ID" value="NZ_BAABEF010000001.1"/>
</dbReference>
<comment type="caution">
    <text evidence="2">The sequence shown here is derived from an EMBL/GenBank/DDBJ whole genome shotgun (WGS) entry which is preliminary data.</text>
</comment>
<evidence type="ECO:0000313" key="2">
    <source>
        <dbReference type="EMBL" id="NYD30812.1"/>
    </source>
</evidence>
<dbReference type="SUPFAM" id="SSF53448">
    <property type="entry name" value="Nucleotide-diphospho-sugar transferases"/>
    <property type="match status" value="1"/>
</dbReference>
<dbReference type="CDD" id="cd00761">
    <property type="entry name" value="Glyco_tranf_GTA_type"/>
    <property type="match status" value="1"/>
</dbReference>
<evidence type="ECO:0000256" key="1">
    <source>
        <dbReference type="SAM" id="MobiDB-lite"/>
    </source>
</evidence>
<proteinExistence type="predicted"/>
<evidence type="ECO:0008006" key="4">
    <source>
        <dbReference type="Google" id="ProtNLM"/>
    </source>
</evidence>
<keyword evidence="3" id="KW-1185">Reference proteome</keyword>
<gene>
    <name evidence="2" type="ORF">BJ958_002358</name>
</gene>
<sequence length="320" mass="35401">MKWRGRRETGAAPGPGPATTDRPSGDGLPRVAVITMSRDSGPVLRRWVEHYQRQLGPDDVFVVDDHSADGSTDDLPCTVLRLPYLDKYSFEPSRMGILSGLAKSLLFAYDAVLLADADEFVVADPAVHASLRHFAAARRGTDVAGVLGYNVIHRIGVEQALDFDAPSLLRQREFARFTPLMCKPALKWVDADWAHASHGIRHPFAPDPELFMFHFKFADLGQLELLAEHRHQAAVVEGRAVKSSWSRPTDEIVEALRTAAAQVEQAVAADEIGKFRPGPKRLETIVQNEGDLWRATGAGQHLALVKPPYVRIPDRLRDLV</sequence>
<feature type="region of interest" description="Disordered" evidence="1">
    <location>
        <begin position="1"/>
        <end position="29"/>
    </location>
</feature>
<organism evidence="2 3">
    <name type="scientific">Nocardioides kongjuensis</name>
    <dbReference type="NCBI Taxonomy" id="349522"/>
    <lineage>
        <taxon>Bacteria</taxon>
        <taxon>Bacillati</taxon>
        <taxon>Actinomycetota</taxon>
        <taxon>Actinomycetes</taxon>
        <taxon>Propionibacteriales</taxon>
        <taxon>Nocardioidaceae</taxon>
        <taxon>Nocardioides</taxon>
    </lineage>
</organism>
<accession>A0A852RW77</accession>
<dbReference type="Pfam" id="PF13704">
    <property type="entry name" value="Glyco_tranf_2_4"/>
    <property type="match status" value="1"/>
</dbReference>
<reference evidence="2 3" key="1">
    <citation type="submission" date="2020-07" db="EMBL/GenBank/DDBJ databases">
        <title>Sequencing the genomes of 1000 actinobacteria strains.</title>
        <authorList>
            <person name="Klenk H.-P."/>
        </authorList>
    </citation>
    <scope>NUCLEOTIDE SEQUENCE [LARGE SCALE GENOMIC DNA]</scope>
    <source>
        <strain evidence="2 3">DSM 19082</strain>
    </source>
</reference>
<protein>
    <recommendedName>
        <fullName evidence="4">Glycosyltransferase family 2 protein</fullName>
    </recommendedName>
</protein>